<proteinExistence type="inferred from homology"/>
<evidence type="ECO:0000256" key="7">
    <source>
        <dbReference type="NCBIfam" id="TIGR00209"/>
    </source>
</evidence>
<comment type="similarity">
    <text evidence="1">Belongs to the galactose-1-phosphate uridylyltransferase type 1 family.</text>
</comment>
<dbReference type="EMBL" id="DF820463">
    <property type="protein sequence ID" value="GAK55260.1"/>
    <property type="molecule type" value="Genomic_DNA"/>
</dbReference>
<dbReference type="EC" id="2.7.7.12" evidence="7"/>
<reference evidence="12" key="1">
    <citation type="journal article" date="2015" name="PeerJ">
        <title>First genomic representation of candidate bacterial phylum KSB3 points to enhanced environmental sensing as a trigger of wastewater bulking.</title>
        <authorList>
            <person name="Sekiguchi Y."/>
            <person name="Ohashi A."/>
            <person name="Parks D.H."/>
            <person name="Yamauchi T."/>
            <person name="Tyson G.W."/>
            <person name="Hugenholtz P."/>
        </authorList>
    </citation>
    <scope>NUCLEOTIDE SEQUENCE [LARGE SCALE GENOMIC DNA]</scope>
</reference>
<keyword evidence="6" id="KW-0119">Carbohydrate metabolism</keyword>
<dbReference type="InterPro" id="IPR005849">
    <property type="entry name" value="GalP_Utransf_N"/>
</dbReference>
<dbReference type="InterPro" id="IPR036265">
    <property type="entry name" value="HIT-like_sf"/>
</dbReference>
<dbReference type="PIRSF" id="PIRSF000808">
    <property type="entry name" value="GalT"/>
    <property type="match status" value="1"/>
</dbReference>
<accession>A0A0S6W9W9</accession>
<gene>
    <name evidence="12" type="ORF">U27_02092</name>
</gene>
<evidence type="ECO:0000256" key="3">
    <source>
        <dbReference type="ARBA" id="ARBA00022695"/>
    </source>
</evidence>
<dbReference type="PANTHER" id="PTHR42763">
    <property type="entry name" value="ADP-GLUCOSE PHOSPHORYLASE"/>
    <property type="match status" value="1"/>
</dbReference>
<organism evidence="12">
    <name type="scientific">Vecturithrix granuli</name>
    <dbReference type="NCBI Taxonomy" id="1499967"/>
    <lineage>
        <taxon>Bacteria</taxon>
        <taxon>Candidatus Moduliflexota</taxon>
        <taxon>Candidatus Vecturitrichia</taxon>
        <taxon>Candidatus Vecturitrichales</taxon>
        <taxon>Candidatus Vecturitrichaceae</taxon>
        <taxon>Candidatus Vecturithrix</taxon>
    </lineage>
</organism>
<dbReference type="GO" id="GO:0008108">
    <property type="term" value="F:UDP-glucose:hexose-1-phosphate uridylyltransferase activity"/>
    <property type="evidence" value="ECO:0007669"/>
    <property type="project" value="UniProtKB-UniRule"/>
</dbReference>
<evidence type="ECO:0000259" key="10">
    <source>
        <dbReference type="Pfam" id="PF01087"/>
    </source>
</evidence>
<dbReference type="Pfam" id="PF02744">
    <property type="entry name" value="GalP_UDP_tr_C"/>
    <property type="match status" value="1"/>
</dbReference>
<dbReference type="Gene3D" id="3.30.428.10">
    <property type="entry name" value="HIT-like"/>
    <property type="match status" value="2"/>
</dbReference>
<evidence type="ECO:0000256" key="8">
    <source>
        <dbReference type="PIRSR" id="PIRSR000808-1"/>
    </source>
</evidence>
<dbReference type="HOGENOM" id="CLU_029960_1_0_0"/>
<dbReference type="PANTHER" id="PTHR42763:SF1">
    <property type="entry name" value="UDP-GLUCOSE--HEXOSE-1-PHOSPHATE URIDYLYLTRANSFERASE"/>
    <property type="match status" value="1"/>
</dbReference>
<keyword evidence="4 9" id="KW-0479">Metal-binding</keyword>
<feature type="domain" description="Galactose-1-phosphate uridyl transferase N-terminal" evidence="10">
    <location>
        <begin position="4"/>
        <end position="175"/>
    </location>
</feature>
<feature type="binding site" evidence="9">
    <location>
        <position position="39"/>
    </location>
    <ligand>
        <name>Zn(2+)</name>
        <dbReference type="ChEBI" id="CHEBI:29105"/>
    </ligand>
</feature>
<feature type="binding site" evidence="9">
    <location>
        <position position="42"/>
    </location>
    <ligand>
        <name>Zn(2+)</name>
        <dbReference type="ChEBI" id="CHEBI:29105"/>
    </ligand>
</feature>
<keyword evidence="13" id="KW-1185">Reference proteome</keyword>
<dbReference type="NCBIfam" id="TIGR00209">
    <property type="entry name" value="galT_1"/>
    <property type="match status" value="1"/>
</dbReference>
<feature type="binding site" evidence="9">
    <location>
        <position position="112"/>
    </location>
    <ligand>
        <name>Zn(2+)</name>
        <dbReference type="ChEBI" id="CHEBI:29105"/>
    </ligand>
</feature>
<keyword evidence="2 12" id="KW-0808">Transferase</keyword>
<evidence type="ECO:0000256" key="9">
    <source>
        <dbReference type="PIRSR" id="PIRSR000808-3"/>
    </source>
</evidence>
<dbReference type="Pfam" id="PF01087">
    <property type="entry name" value="GalP_UDP_transf"/>
    <property type="match status" value="1"/>
</dbReference>
<dbReference type="UniPathway" id="UPA00214"/>
<dbReference type="InterPro" id="IPR053177">
    <property type="entry name" value="ADP-glucose_phosphorylase"/>
</dbReference>
<evidence type="ECO:0000256" key="2">
    <source>
        <dbReference type="ARBA" id="ARBA00022679"/>
    </source>
</evidence>
<dbReference type="GO" id="GO:0008270">
    <property type="term" value="F:zinc ion binding"/>
    <property type="evidence" value="ECO:0007669"/>
    <property type="project" value="InterPro"/>
</dbReference>
<dbReference type="GO" id="GO:0006012">
    <property type="term" value="P:galactose metabolic process"/>
    <property type="evidence" value="ECO:0007669"/>
    <property type="project" value="UniProtKB-UniRule"/>
</dbReference>
<comment type="cofactor">
    <cofactor evidence="9">
        <name>Zn(2+)</name>
        <dbReference type="ChEBI" id="CHEBI:29105"/>
    </cofactor>
    <text evidence="9">Binds 1 zinc ion per subunit.</text>
</comment>
<evidence type="ECO:0000313" key="12">
    <source>
        <dbReference type="EMBL" id="GAK55260.1"/>
    </source>
</evidence>
<feature type="binding site" evidence="9">
    <location>
        <position position="163"/>
    </location>
    <ligand>
        <name>Zn(2+)</name>
        <dbReference type="ChEBI" id="CHEBI:29105"/>
    </ligand>
</feature>
<evidence type="ECO:0000256" key="5">
    <source>
        <dbReference type="ARBA" id="ARBA00022833"/>
    </source>
</evidence>
<dbReference type="eggNOG" id="COG1085">
    <property type="taxonomic scope" value="Bacteria"/>
</dbReference>
<dbReference type="AlphaFoldDB" id="A0A0S6W9W9"/>
<evidence type="ECO:0000256" key="4">
    <source>
        <dbReference type="ARBA" id="ARBA00022723"/>
    </source>
</evidence>
<feature type="active site" description="Tele-UMP-histidine intermediate" evidence="8">
    <location>
        <position position="165"/>
    </location>
</feature>
<evidence type="ECO:0000313" key="13">
    <source>
        <dbReference type="Proteomes" id="UP000030661"/>
    </source>
</evidence>
<sequence length="333" mass="38240">MPELRKDPISGRWVIISTNRGKRPSDFGRTIEERRGGFCPFCGGNEATTPPEVLAYRNPNSLPNTAGWSLRVVPNKFPALQIEGGLHKVGEGMFDKMNGVGAHEVLIETPKHDMTIPQMELKDVENMFWGFRDRILDLKKDERFKYIMVFKNHGSAAGASLEHPHSQLIALPIVPLVVQTEMEGASTYYNYKDRCVFCDIIHQEQTMQARLVSENDDFIVICPYAPRFPFETWVLPKHHSSVFEDCRKGEYTNLARALQQTITRMDKVLQDPPYNFIIHNAPLHEEHEVPYYHWHIEIMPKLTKVAGFEWGTGFYINPTPPEDAATFLREIDI</sequence>
<evidence type="ECO:0000256" key="6">
    <source>
        <dbReference type="ARBA" id="ARBA00023277"/>
    </source>
</evidence>
<evidence type="ECO:0000256" key="1">
    <source>
        <dbReference type="ARBA" id="ARBA00010951"/>
    </source>
</evidence>
<dbReference type="STRING" id="1499967.U27_02092"/>
<dbReference type="InterPro" id="IPR005850">
    <property type="entry name" value="GalP_Utransf_C"/>
</dbReference>
<protein>
    <recommendedName>
        <fullName evidence="7">Galactose-1-phosphate uridylyltransferase</fullName>
        <ecNumber evidence="7">2.7.7.12</ecNumber>
    </recommendedName>
</protein>
<keyword evidence="5 9" id="KW-0862">Zinc</keyword>
<name>A0A0S6W9W9_VECG1</name>
<dbReference type="InterPro" id="IPR001937">
    <property type="entry name" value="GalP_UDPtransf1"/>
</dbReference>
<keyword evidence="3 12" id="KW-0548">Nucleotidyltransferase</keyword>
<dbReference type="Proteomes" id="UP000030661">
    <property type="component" value="Unassembled WGS sequence"/>
</dbReference>
<evidence type="ECO:0000259" key="11">
    <source>
        <dbReference type="Pfam" id="PF02744"/>
    </source>
</evidence>
<dbReference type="SUPFAM" id="SSF54197">
    <property type="entry name" value="HIT-like"/>
    <property type="match status" value="2"/>
</dbReference>
<feature type="domain" description="Galactose-1-phosphate uridyl transferase C-terminal" evidence="11">
    <location>
        <begin position="186"/>
        <end position="298"/>
    </location>
</feature>